<dbReference type="Pfam" id="PF05673">
    <property type="entry name" value="DUF815"/>
    <property type="match status" value="1"/>
</dbReference>
<sequence length="439" mass="50834">MYKETAKLILYRSFGDHSILSELSKIFHDFDAKTAEDAELIERIYTQIKALLDLATSYGFDENLWHNYLTFLLLMNENSFSLVSEKSPVQDGSVHHFAKNDFRVVKRLFDFDFHPIEKALGIDCFSTISNYKAVAKKERMYNRNVSAMVQRISRSIETAADEEEIFQIITTFYQEYGVGMFGLNKAFRIRSCENGDVEFLPINNMDSVVLDDLIGYQMQKDMLRENTQAFVEGRNANNALLYGDSGTGKSTSIKAIVNEYYKDGLRMIEIYKHQFKDLSTIISHIKNRNYRFIIYMDDLSFEEFEIEYKFLKAVIEGGVETKPDNVLIYATSNRRHLVRETWKDRNDINDDDELHHSDTMQEKLSLVARFGLSICYERPNQKNYFEIVTELAKQYPEITLSEEELQAEARKWGLGHGGNSGRAAQQLINYLSGRSGLKT</sequence>
<evidence type="ECO:0000313" key="2">
    <source>
        <dbReference type="EMBL" id="MCR0235041.1"/>
    </source>
</evidence>
<name>A0A099I7J2_CLOIN</name>
<keyword evidence="2" id="KW-0067">ATP-binding</keyword>
<accession>A0A099I7J2</accession>
<dbReference type="GO" id="GO:0005524">
    <property type="term" value="F:ATP binding"/>
    <property type="evidence" value="ECO:0007669"/>
    <property type="project" value="UniProtKB-KW"/>
</dbReference>
<dbReference type="InterPro" id="IPR027417">
    <property type="entry name" value="P-loop_NTPase"/>
</dbReference>
<dbReference type="EMBL" id="JAKTMA010000048">
    <property type="protein sequence ID" value="MCR0235041.1"/>
    <property type="molecule type" value="Genomic_DNA"/>
</dbReference>
<reference evidence="2" key="2">
    <citation type="journal article" date="2022" name="Clin. Infect. Dis.">
        <title>Association between Clostridium innocuum and antibiotic-associated diarrhea in adults and children: A cross-sectional study and comparative genomics analysis.</title>
        <authorList>
            <person name="Cherny K.E."/>
            <person name="Muscat E.B."/>
            <person name="Balaji A."/>
            <person name="Mukherjee J."/>
            <person name="Ozer E.A."/>
            <person name="Angarone M.P."/>
            <person name="Hauser A.R."/>
            <person name="Sichel J.S."/>
            <person name="Amponsah E."/>
            <person name="Kociolek L.K."/>
        </authorList>
    </citation>
    <scope>NUCLEOTIDE SEQUENCE</scope>
    <source>
        <strain evidence="2">NU1-AC-029v</strain>
    </source>
</reference>
<dbReference type="AlphaFoldDB" id="A0A099I7J2"/>
<proteinExistence type="predicted"/>
<gene>
    <name evidence="1" type="ORF">CIAN88_08940</name>
    <name evidence="2" type="ORF">MKC95_19935</name>
</gene>
<dbReference type="SUPFAM" id="SSF52540">
    <property type="entry name" value="P-loop containing nucleoside triphosphate hydrolases"/>
    <property type="match status" value="1"/>
</dbReference>
<keyword evidence="2" id="KW-0547">Nucleotide-binding</keyword>
<dbReference type="EMBL" id="JQIF01000039">
    <property type="protein sequence ID" value="KGJ53531.1"/>
    <property type="molecule type" value="Genomic_DNA"/>
</dbReference>
<dbReference type="Gene3D" id="3.40.50.300">
    <property type="entry name" value="P-loop containing nucleotide triphosphate hydrolases"/>
    <property type="match status" value="1"/>
</dbReference>
<dbReference type="PANTHER" id="PTHR42935">
    <property type="entry name" value="SLR0930 PROTEIN"/>
    <property type="match status" value="1"/>
</dbReference>
<dbReference type="Proteomes" id="UP001203972">
    <property type="component" value="Unassembled WGS sequence"/>
</dbReference>
<dbReference type="InterPro" id="IPR008533">
    <property type="entry name" value="DUF815"/>
</dbReference>
<evidence type="ECO:0000313" key="1">
    <source>
        <dbReference type="EMBL" id="KGJ53531.1"/>
    </source>
</evidence>
<dbReference type="PANTHER" id="PTHR42935:SF1">
    <property type="entry name" value="SLR0930 PROTEIN"/>
    <property type="match status" value="1"/>
</dbReference>
<organism evidence="1 3">
    <name type="scientific">Clostridium innocuum</name>
    <dbReference type="NCBI Taxonomy" id="1522"/>
    <lineage>
        <taxon>Bacteria</taxon>
        <taxon>Bacillati</taxon>
        <taxon>Bacillota</taxon>
        <taxon>Clostridia</taxon>
        <taxon>Eubacteriales</taxon>
        <taxon>Clostridiaceae</taxon>
        <taxon>Clostridium</taxon>
    </lineage>
</organism>
<dbReference type="Proteomes" id="UP000030008">
    <property type="component" value="Unassembled WGS sequence"/>
</dbReference>
<protein>
    <submittedName>
        <fullName evidence="2">ATP-binding protein</fullName>
    </submittedName>
    <submittedName>
        <fullName evidence="1">ATPase AAA</fullName>
    </submittedName>
</protein>
<evidence type="ECO:0000313" key="3">
    <source>
        <dbReference type="Proteomes" id="UP000030008"/>
    </source>
</evidence>
<dbReference type="CDD" id="cd00009">
    <property type="entry name" value="AAA"/>
    <property type="match status" value="1"/>
</dbReference>
<reference evidence="1 3" key="1">
    <citation type="submission" date="2014-08" db="EMBL/GenBank/DDBJ databases">
        <title>Clostridium innocuum, an unnegligible vancomycin-resistant pathogen causing extra-intestinal infections.</title>
        <authorList>
            <person name="Feng Y."/>
            <person name="Chiu C.-H."/>
        </authorList>
    </citation>
    <scope>NUCLEOTIDE SEQUENCE [LARGE SCALE GENOMIC DNA]</scope>
    <source>
        <strain evidence="1 3">AN88</strain>
    </source>
</reference>
<comment type="caution">
    <text evidence="1">The sequence shown here is derived from an EMBL/GenBank/DDBJ whole genome shotgun (WGS) entry which is preliminary data.</text>
</comment>
<dbReference type="RefSeq" id="WP_008819368.1">
    <property type="nucleotide sequence ID" value="NZ_BAABXQ010000005.1"/>
</dbReference>